<keyword evidence="2" id="KW-0378">Hydrolase</keyword>
<dbReference type="GeneID" id="109484673"/>
<dbReference type="KEGG" id="bbel:109484673"/>
<dbReference type="FunFam" id="3.75.10.10:FF:000004">
    <property type="entry name" value="N(G),N(G)-dimethylarginine dimethylaminohydrolase 1"/>
    <property type="match status" value="1"/>
</dbReference>
<dbReference type="OrthoDB" id="10016839at2759"/>
<reference evidence="5" key="1">
    <citation type="submission" date="2025-08" db="UniProtKB">
        <authorList>
            <consortium name="RefSeq"/>
        </authorList>
    </citation>
    <scope>IDENTIFICATION</scope>
    <source>
        <tissue evidence="5">Gonad</tissue>
    </source>
</reference>
<feature type="region of interest" description="Disordered" evidence="3">
    <location>
        <begin position="19"/>
        <end position="43"/>
    </location>
</feature>
<dbReference type="PANTHER" id="PTHR12737">
    <property type="entry name" value="DIMETHYLARGININE DIMETHYLAMINOHYDROLASE"/>
    <property type="match status" value="1"/>
</dbReference>
<dbReference type="GO" id="GO:0016597">
    <property type="term" value="F:amino acid binding"/>
    <property type="evidence" value="ECO:0007669"/>
    <property type="project" value="TreeGrafter"/>
</dbReference>
<dbReference type="GO" id="GO:0000052">
    <property type="term" value="P:citrulline metabolic process"/>
    <property type="evidence" value="ECO:0007669"/>
    <property type="project" value="TreeGrafter"/>
</dbReference>
<evidence type="ECO:0000256" key="1">
    <source>
        <dbReference type="ARBA" id="ARBA00008532"/>
    </source>
</evidence>
<dbReference type="GO" id="GO:0016403">
    <property type="term" value="F:dimethylargininase activity"/>
    <property type="evidence" value="ECO:0007669"/>
    <property type="project" value="TreeGrafter"/>
</dbReference>
<dbReference type="GO" id="GO:0045429">
    <property type="term" value="P:positive regulation of nitric oxide biosynthetic process"/>
    <property type="evidence" value="ECO:0007669"/>
    <property type="project" value="TreeGrafter"/>
</dbReference>
<accession>A0A6P5ABG9</accession>
<dbReference type="RefSeq" id="XP_019643579.1">
    <property type="nucleotide sequence ID" value="XM_019788020.1"/>
</dbReference>
<dbReference type="InterPro" id="IPR033199">
    <property type="entry name" value="DDAH-like"/>
</dbReference>
<gene>
    <name evidence="5" type="primary">LOC109484673</name>
</gene>
<sequence length="283" mass="31042">MADWWYGQYTSALVCRVPESTASQPTTTSSSGGNNGSKEHVNVEQARGEWEKFAGALRRLGAGVLELAPEEECPQGPFVADCAVVCEGTALVTRPGGDRRKEVEVIRKVLEQDLKLDIVQMLDDNATLHGQDVLFTGKEFFVGLTWFTNQAGARALADAFPDYRVSSINVPNEVEHLGDLCGVAGPNLLAVGKSKAAKMVLKEMELMGEFDYEILSLPDDQATDCLYMNGTILHCTKDEFPDSYKVFETVTDYHRVAVSNRELRKVGGALSRLALLIPHTKTK</sequence>
<evidence type="ECO:0000256" key="3">
    <source>
        <dbReference type="SAM" id="MobiDB-lite"/>
    </source>
</evidence>
<evidence type="ECO:0000313" key="5">
    <source>
        <dbReference type="RefSeq" id="XP_019643579.1"/>
    </source>
</evidence>
<dbReference type="SUPFAM" id="SSF55909">
    <property type="entry name" value="Pentein"/>
    <property type="match status" value="1"/>
</dbReference>
<protein>
    <submittedName>
        <fullName evidence="5">N(G),N(G)-dimethylarginine dimethylaminohydrolase 1-like</fullName>
    </submittedName>
</protein>
<evidence type="ECO:0000256" key="2">
    <source>
        <dbReference type="ARBA" id="ARBA00022801"/>
    </source>
</evidence>
<dbReference type="Gene3D" id="3.75.10.10">
    <property type="entry name" value="L-arginine/glycine Amidinotransferase, Chain A"/>
    <property type="match status" value="1"/>
</dbReference>
<proteinExistence type="inferred from homology"/>
<name>A0A6P5ABG9_BRABE</name>
<evidence type="ECO:0000313" key="4">
    <source>
        <dbReference type="Proteomes" id="UP000515135"/>
    </source>
</evidence>
<dbReference type="GO" id="GO:0006525">
    <property type="term" value="P:arginine metabolic process"/>
    <property type="evidence" value="ECO:0007669"/>
    <property type="project" value="TreeGrafter"/>
</dbReference>
<dbReference type="AlphaFoldDB" id="A0A6P5ABG9"/>
<dbReference type="Proteomes" id="UP000515135">
    <property type="component" value="Unplaced"/>
</dbReference>
<keyword evidence="4" id="KW-1185">Reference proteome</keyword>
<dbReference type="PANTHER" id="PTHR12737:SF9">
    <property type="entry name" value="DIMETHYLARGININASE"/>
    <property type="match status" value="1"/>
</dbReference>
<organism evidence="4 5">
    <name type="scientific">Branchiostoma belcheri</name>
    <name type="common">Amphioxus</name>
    <dbReference type="NCBI Taxonomy" id="7741"/>
    <lineage>
        <taxon>Eukaryota</taxon>
        <taxon>Metazoa</taxon>
        <taxon>Chordata</taxon>
        <taxon>Cephalochordata</taxon>
        <taxon>Leptocardii</taxon>
        <taxon>Amphioxiformes</taxon>
        <taxon>Branchiostomatidae</taxon>
        <taxon>Branchiostoma</taxon>
    </lineage>
</organism>
<comment type="similarity">
    <text evidence="1">Belongs to the DDAH family.</text>
</comment>